<dbReference type="AlphaFoldDB" id="A0A5S9F1Q5"/>
<name>A0A5S9F1Q5_UABAM</name>
<evidence type="ECO:0000313" key="3">
    <source>
        <dbReference type="EMBL" id="BBM82441.1"/>
    </source>
</evidence>
<dbReference type="Pfam" id="PF00487">
    <property type="entry name" value="FA_desaturase"/>
    <property type="match status" value="1"/>
</dbReference>
<dbReference type="OrthoDB" id="342534at2"/>
<evidence type="ECO:0000259" key="2">
    <source>
        <dbReference type="Pfam" id="PF00487"/>
    </source>
</evidence>
<dbReference type="EMBL" id="AP019860">
    <property type="protein sequence ID" value="BBM82441.1"/>
    <property type="molecule type" value="Genomic_DNA"/>
</dbReference>
<proteinExistence type="predicted"/>
<keyword evidence="1" id="KW-0472">Membrane</keyword>
<keyword evidence="4" id="KW-1185">Reference proteome</keyword>
<dbReference type="InterPro" id="IPR005804">
    <property type="entry name" value="FA_desaturase_dom"/>
</dbReference>
<protein>
    <submittedName>
        <fullName evidence="3">Delta fatty acid desaturase</fullName>
    </submittedName>
</protein>
<organism evidence="3 4">
    <name type="scientific">Uabimicrobium amorphum</name>
    <dbReference type="NCBI Taxonomy" id="2596890"/>
    <lineage>
        <taxon>Bacteria</taxon>
        <taxon>Pseudomonadati</taxon>
        <taxon>Planctomycetota</taxon>
        <taxon>Candidatus Uabimicrobiia</taxon>
        <taxon>Candidatus Uabimicrobiales</taxon>
        <taxon>Candidatus Uabimicrobiaceae</taxon>
        <taxon>Candidatus Uabimicrobium</taxon>
    </lineage>
</organism>
<dbReference type="GO" id="GO:0006629">
    <property type="term" value="P:lipid metabolic process"/>
    <property type="evidence" value="ECO:0007669"/>
    <property type="project" value="InterPro"/>
</dbReference>
<dbReference type="RefSeq" id="WP_151966686.1">
    <property type="nucleotide sequence ID" value="NZ_AP019860.1"/>
</dbReference>
<dbReference type="Proteomes" id="UP000326354">
    <property type="component" value="Chromosome"/>
</dbReference>
<feature type="transmembrane region" description="Helical" evidence="1">
    <location>
        <begin position="53"/>
        <end position="72"/>
    </location>
</feature>
<keyword evidence="1" id="KW-1133">Transmembrane helix</keyword>
<feature type="transmembrane region" description="Helical" evidence="1">
    <location>
        <begin position="158"/>
        <end position="178"/>
    </location>
</feature>
<reference evidence="3 4" key="1">
    <citation type="submission" date="2019-08" db="EMBL/GenBank/DDBJ databases">
        <title>Complete genome sequence of Candidatus Uab amorphum.</title>
        <authorList>
            <person name="Shiratori T."/>
            <person name="Suzuki S."/>
            <person name="Kakizawa Y."/>
            <person name="Ishida K."/>
        </authorList>
    </citation>
    <scope>NUCLEOTIDE SEQUENCE [LARGE SCALE GENOMIC DNA]</scope>
    <source>
        <strain evidence="3 4">SRT547</strain>
    </source>
</reference>
<sequence length="271" mass="31705">MKSSGYAELPRLETLGRDLLETSLFQKYLTVLRPFVTVTVFILAAYLEWWYVLPLLMFLIFVAVVNATHDIVHNSIGLSRLQSEWLMFIMGAILLESGHAYRKTHHYHHRNFPDHSDLEGTPAHIGFWRSVLHGPVFIPRLWIWAFKHSEKGSMERRLLIVEALWPFVFIAISISVLPWTFAPLFYAIMAIVGSWVYPALNVYWLHKDFGDDAIHQSRTVRGWVFCELFLGLSYHLEHHLYPQVPSHNLPKLAKRLDPFLEEQGVRIYHLF</sequence>
<gene>
    <name evidence="3" type="ORF">UABAM_00784</name>
</gene>
<keyword evidence="1" id="KW-0812">Transmembrane</keyword>
<feature type="domain" description="Fatty acid desaturase" evidence="2">
    <location>
        <begin position="49"/>
        <end position="269"/>
    </location>
</feature>
<accession>A0A5S9F1Q5</accession>
<evidence type="ECO:0000256" key="1">
    <source>
        <dbReference type="SAM" id="Phobius"/>
    </source>
</evidence>
<feature type="transmembrane region" description="Helical" evidence="1">
    <location>
        <begin position="184"/>
        <end position="205"/>
    </location>
</feature>
<dbReference type="KEGG" id="uam:UABAM_00784"/>
<evidence type="ECO:0000313" key="4">
    <source>
        <dbReference type="Proteomes" id="UP000326354"/>
    </source>
</evidence>